<dbReference type="EMBL" id="CP017803">
    <property type="protein sequence ID" value="ATZ59306.1"/>
    <property type="molecule type" value="Genomic_DNA"/>
</dbReference>
<sequence>MIKMINIIYRLVAPKFFEEAIEEINIDNVIVRPSYLSICQADQRYYQGKRASDVLEEKLPMALIHEGVGEVVFDNTGSFDVGDKVVMIPNTPTKEDEYISANYLPSSKFRGSGFDGFTSDLIQLNHDRLVKLPDNFNLKISAFIELISVICHGIDRFEKIAIKHKNRFGVWGDGNLGYITALLLKEFYPESEVTVIGKHGENLNLFSFADKTYKFHEVPDDLAIDHGFECVGSNASQAAIDQIINTINPQGSIILFGVSEYPIPINTRLILEKGLTIQGISRSERKDFLKVVELLKNNPNLFDSLDKLISEVVTIKSLNDLKEAFDKDYISGFGKTILVWDK</sequence>
<name>A0A2H4U5C3_METSM</name>
<dbReference type="Pfam" id="PF00107">
    <property type="entry name" value="ADH_zinc_N"/>
    <property type="match status" value="1"/>
</dbReference>
<comment type="cofactor">
    <cofactor evidence="1">
        <name>Zn(2+)</name>
        <dbReference type="ChEBI" id="CHEBI:29105"/>
    </cofactor>
</comment>
<gene>
    <name evidence="8" type="ORF">BK798_02190</name>
</gene>
<proteinExistence type="inferred from homology"/>
<dbReference type="GO" id="GO:0046872">
    <property type="term" value="F:metal ion binding"/>
    <property type="evidence" value="ECO:0007669"/>
    <property type="project" value="UniProtKB-KW"/>
</dbReference>
<protein>
    <submittedName>
        <fullName evidence="8">Ribitol-5-phosphate dehydrogenase</fullName>
    </submittedName>
</protein>
<evidence type="ECO:0000256" key="4">
    <source>
        <dbReference type="ARBA" id="ARBA00022833"/>
    </source>
</evidence>
<dbReference type="InterPro" id="IPR013149">
    <property type="entry name" value="ADH-like_C"/>
</dbReference>
<evidence type="ECO:0000259" key="7">
    <source>
        <dbReference type="Pfam" id="PF08240"/>
    </source>
</evidence>
<dbReference type="Gene3D" id="3.90.180.10">
    <property type="entry name" value="Medium-chain alcohol dehydrogenases, catalytic domain"/>
    <property type="match status" value="1"/>
</dbReference>
<evidence type="ECO:0000259" key="6">
    <source>
        <dbReference type="Pfam" id="PF00107"/>
    </source>
</evidence>
<accession>A0A2H4U5C3</accession>
<dbReference type="RefSeq" id="WP_100815264.1">
    <property type="nucleotide sequence ID" value="NZ_CP017803.1"/>
</dbReference>
<dbReference type="SUPFAM" id="SSF50129">
    <property type="entry name" value="GroES-like"/>
    <property type="match status" value="1"/>
</dbReference>
<keyword evidence="5" id="KW-0560">Oxidoreductase</keyword>
<dbReference type="PANTHER" id="PTHR43350:SF19">
    <property type="entry name" value="D-GULOSIDE 3-DEHYDROGENASE"/>
    <property type="match status" value="1"/>
</dbReference>
<evidence type="ECO:0000256" key="1">
    <source>
        <dbReference type="ARBA" id="ARBA00001947"/>
    </source>
</evidence>
<evidence type="ECO:0000256" key="2">
    <source>
        <dbReference type="ARBA" id="ARBA00008072"/>
    </source>
</evidence>
<dbReference type="HAMAP" id="MF_02069">
    <property type="entry name" value="TarJ"/>
    <property type="match status" value="1"/>
</dbReference>
<evidence type="ECO:0000313" key="9">
    <source>
        <dbReference type="Proteomes" id="UP000232133"/>
    </source>
</evidence>
<dbReference type="SUPFAM" id="SSF51735">
    <property type="entry name" value="NAD(P)-binding Rossmann-fold domains"/>
    <property type="match status" value="1"/>
</dbReference>
<dbReference type="InterPro" id="IPR011032">
    <property type="entry name" value="GroES-like_sf"/>
</dbReference>
<dbReference type="CDD" id="cd08237">
    <property type="entry name" value="ribitol-5-phosphate_DH"/>
    <property type="match status" value="1"/>
</dbReference>
<comment type="similarity">
    <text evidence="2">Belongs to the zinc-containing alcohol dehydrogenase family.</text>
</comment>
<evidence type="ECO:0000313" key="8">
    <source>
        <dbReference type="EMBL" id="ATZ59306.1"/>
    </source>
</evidence>
<dbReference type="InterPro" id="IPR036291">
    <property type="entry name" value="NAD(P)-bd_dom_sf"/>
</dbReference>
<dbReference type="GO" id="GO:0050256">
    <property type="term" value="F:ribitol-5-phosphate 2-dehydrogenase [NAD(P)+] activity"/>
    <property type="evidence" value="ECO:0007669"/>
    <property type="project" value="InterPro"/>
</dbReference>
<evidence type="ECO:0000256" key="3">
    <source>
        <dbReference type="ARBA" id="ARBA00022723"/>
    </source>
</evidence>
<dbReference type="Gene3D" id="3.40.50.720">
    <property type="entry name" value="NAD(P)-binding Rossmann-like Domain"/>
    <property type="match status" value="1"/>
</dbReference>
<dbReference type="InterPro" id="IPR034710">
    <property type="entry name" value="TarJ"/>
</dbReference>
<dbReference type="GO" id="GO:0043168">
    <property type="term" value="F:anion binding"/>
    <property type="evidence" value="ECO:0007669"/>
    <property type="project" value="UniProtKB-ARBA"/>
</dbReference>
<dbReference type="GO" id="GO:0044281">
    <property type="term" value="P:small molecule metabolic process"/>
    <property type="evidence" value="ECO:0007669"/>
    <property type="project" value="UniProtKB-ARBA"/>
</dbReference>
<dbReference type="Pfam" id="PF08240">
    <property type="entry name" value="ADH_N"/>
    <property type="match status" value="1"/>
</dbReference>
<dbReference type="GO" id="GO:0030554">
    <property type="term" value="F:adenyl nucleotide binding"/>
    <property type="evidence" value="ECO:0007669"/>
    <property type="project" value="UniProtKB-ARBA"/>
</dbReference>
<feature type="domain" description="Alcohol dehydrogenase-like C-terminal" evidence="6">
    <location>
        <begin position="221"/>
        <end position="296"/>
    </location>
</feature>
<keyword evidence="3" id="KW-0479">Metal-binding</keyword>
<dbReference type="Proteomes" id="UP000232133">
    <property type="component" value="Chromosome"/>
</dbReference>
<reference evidence="8 9" key="1">
    <citation type="submission" date="2016-10" db="EMBL/GenBank/DDBJ databases">
        <authorList>
            <person name="Varghese N."/>
        </authorList>
    </citation>
    <scope>NUCLEOTIDE SEQUENCE [LARGE SCALE GENOMIC DNA]</scope>
    <source>
        <strain evidence="8 9">KB11</strain>
    </source>
</reference>
<dbReference type="InterPro" id="IPR013154">
    <property type="entry name" value="ADH-like_N"/>
</dbReference>
<keyword evidence="4" id="KW-0862">Zinc</keyword>
<organism evidence="8 9">
    <name type="scientific">Methanobrevibacter smithii</name>
    <dbReference type="NCBI Taxonomy" id="2173"/>
    <lineage>
        <taxon>Archaea</taxon>
        <taxon>Methanobacteriati</taxon>
        <taxon>Methanobacteriota</taxon>
        <taxon>Methanomada group</taxon>
        <taxon>Methanobacteria</taxon>
        <taxon>Methanobacteriales</taxon>
        <taxon>Methanobacteriaceae</taxon>
        <taxon>Methanobrevibacter</taxon>
    </lineage>
</organism>
<feature type="domain" description="Alcohol dehydrogenase-like N-terminal" evidence="7">
    <location>
        <begin position="27"/>
        <end position="134"/>
    </location>
</feature>
<dbReference type="PANTHER" id="PTHR43350">
    <property type="entry name" value="NAD-DEPENDENT ALCOHOL DEHYDROGENASE"/>
    <property type="match status" value="1"/>
</dbReference>
<evidence type="ECO:0000256" key="5">
    <source>
        <dbReference type="ARBA" id="ARBA00023002"/>
    </source>
</evidence>
<dbReference type="GeneID" id="35118150"/>
<dbReference type="AlphaFoldDB" id="A0A2H4U5C3"/>